<evidence type="ECO:0000313" key="9">
    <source>
        <dbReference type="EMBL" id="MFC4097185.1"/>
    </source>
</evidence>
<dbReference type="RefSeq" id="WP_192461889.1">
    <property type="nucleotide sequence ID" value="NZ_JACYFJ010000002.1"/>
</dbReference>
<dbReference type="InterPro" id="IPR011701">
    <property type="entry name" value="MFS"/>
</dbReference>
<comment type="similarity">
    <text evidence="2">Belongs to the major facilitator superfamily.</text>
</comment>
<feature type="transmembrane region" description="Helical" evidence="7">
    <location>
        <begin position="143"/>
        <end position="162"/>
    </location>
</feature>
<comment type="subcellular location">
    <subcellularLocation>
        <location evidence="1">Endomembrane system</location>
        <topology evidence="1">Multi-pass membrane protein</topology>
    </subcellularLocation>
</comment>
<name>A0ABV8JRV7_9FLAO</name>
<accession>A0ABV8JRV7</accession>
<feature type="transmembrane region" description="Helical" evidence="7">
    <location>
        <begin position="330"/>
        <end position="350"/>
    </location>
</feature>
<feature type="transmembrane region" description="Helical" evidence="7">
    <location>
        <begin position="297"/>
        <end position="318"/>
    </location>
</feature>
<evidence type="ECO:0000256" key="7">
    <source>
        <dbReference type="SAM" id="Phobius"/>
    </source>
</evidence>
<keyword evidence="3" id="KW-0813">Transport</keyword>
<dbReference type="PROSITE" id="PS50850">
    <property type="entry name" value="MFS"/>
    <property type="match status" value="1"/>
</dbReference>
<keyword evidence="6 7" id="KW-0472">Membrane</keyword>
<evidence type="ECO:0000256" key="2">
    <source>
        <dbReference type="ARBA" id="ARBA00008335"/>
    </source>
</evidence>
<feature type="domain" description="Major facilitator superfamily (MFS) profile" evidence="8">
    <location>
        <begin position="15"/>
        <end position="406"/>
    </location>
</feature>
<evidence type="ECO:0000313" key="10">
    <source>
        <dbReference type="Proteomes" id="UP001595814"/>
    </source>
</evidence>
<dbReference type="Proteomes" id="UP001595814">
    <property type="component" value="Unassembled WGS sequence"/>
</dbReference>
<dbReference type="SUPFAM" id="SSF103473">
    <property type="entry name" value="MFS general substrate transporter"/>
    <property type="match status" value="1"/>
</dbReference>
<evidence type="ECO:0000259" key="8">
    <source>
        <dbReference type="PROSITE" id="PS50850"/>
    </source>
</evidence>
<feature type="transmembrane region" description="Helical" evidence="7">
    <location>
        <begin position="275"/>
        <end position="291"/>
    </location>
</feature>
<dbReference type="InterPro" id="IPR020846">
    <property type="entry name" value="MFS_dom"/>
</dbReference>
<dbReference type="InterPro" id="IPR036259">
    <property type="entry name" value="MFS_trans_sf"/>
</dbReference>
<dbReference type="InterPro" id="IPR051788">
    <property type="entry name" value="MFS_Transporter"/>
</dbReference>
<proteinExistence type="inferred from homology"/>
<feature type="transmembrane region" description="Helical" evidence="7">
    <location>
        <begin position="15"/>
        <end position="36"/>
    </location>
</feature>
<feature type="transmembrane region" description="Helical" evidence="7">
    <location>
        <begin position="168"/>
        <end position="187"/>
    </location>
</feature>
<reference evidence="10" key="1">
    <citation type="journal article" date="2019" name="Int. J. Syst. Evol. Microbiol.">
        <title>The Global Catalogue of Microorganisms (GCM) 10K type strain sequencing project: providing services to taxonomists for standard genome sequencing and annotation.</title>
        <authorList>
            <consortium name="The Broad Institute Genomics Platform"/>
            <consortium name="The Broad Institute Genome Sequencing Center for Infectious Disease"/>
            <person name="Wu L."/>
            <person name="Ma J."/>
        </authorList>
    </citation>
    <scope>NUCLEOTIDE SEQUENCE [LARGE SCALE GENOMIC DNA]</scope>
    <source>
        <strain evidence="10">CECT 7477</strain>
    </source>
</reference>
<dbReference type="Gene3D" id="1.20.1250.20">
    <property type="entry name" value="MFS general substrate transporter like domains"/>
    <property type="match status" value="1"/>
</dbReference>
<gene>
    <name evidence="9" type="ORF">ACFOUT_14940</name>
</gene>
<keyword evidence="10" id="KW-1185">Reference proteome</keyword>
<feature type="transmembrane region" description="Helical" evidence="7">
    <location>
        <begin position="208"/>
        <end position="226"/>
    </location>
</feature>
<evidence type="ECO:0000256" key="1">
    <source>
        <dbReference type="ARBA" id="ARBA00004127"/>
    </source>
</evidence>
<evidence type="ECO:0000256" key="4">
    <source>
        <dbReference type="ARBA" id="ARBA00022692"/>
    </source>
</evidence>
<evidence type="ECO:0000256" key="5">
    <source>
        <dbReference type="ARBA" id="ARBA00022989"/>
    </source>
</evidence>
<keyword evidence="5 7" id="KW-1133">Transmembrane helix</keyword>
<organism evidence="9 10">
    <name type="scientific">Euzebyella saccharophila</name>
    <dbReference type="NCBI Taxonomy" id="679664"/>
    <lineage>
        <taxon>Bacteria</taxon>
        <taxon>Pseudomonadati</taxon>
        <taxon>Bacteroidota</taxon>
        <taxon>Flavobacteriia</taxon>
        <taxon>Flavobacteriales</taxon>
        <taxon>Flavobacteriaceae</taxon>
        <taxon>Euzebyella</taxon>
    </lineage>
</organism>
<evidence type="ECO:0000256" key="3">
    <source>
        <dbReference type="ARBA" id="ARBA00022448"/>
    </source>
</evidence>
<keyword evidence="4 7" id="KW-0812">Transmembrane</keyword>
<dbReference type="Pfam" id="PF07690">
    <property type="entry name" value="MFS_1"/>
    <property type="match status" value="1"/>
</dbReference>
<dbReference type="PANTHER" id="PTHR23514:SF3">
    <property type="entry name" value="BYPASS OF STOP CODON PROTEIN 6"/>
    <property type="match status" value="1"/>
</dbReference>
<sequence>METSSNVSATNANRLFYASCFALITTAFSFSIRAGILPQLGEELSLTAEQLGFINSMWFLGFPISMVIGGLIYHKVGGKAIMQFAFFAHAIGIILTIYSGSYTGLLISTLLIGLGNGCTEAACNPMIADAYQGTRMSKMMNRFHMWFPGGIVIGSLISKFMTDWGMSWETQIWIIMIPTLIYAYLYFGQAWPKAKVEEGATLSGNFKAMLSPLFLFMVVCMALTAASEFVPQQWSSIILAKSGAQPMLILALVTGIMAVARYFGGEMVHKFDQTGVLLGSAVLAAVGIYLFSTQTGAMAYVAAIFFALGVAYFWPNMLGFVADKIPKSGALGLSIMGGVGMFSQTIFQPITGRWIDNDLKEVAARGLTGDELELVAGQQTMQTLTIFPIILIVLFTILFFWVRKIKANTTAEAQSPSENTAM</sequence>
<comment type="caution">
    <text evidence="9">The sequence shown here is derived from an EMBL/GenBank/DDBJ whole genome shotgun (WGS) entry which is preliminary data.</text>
</comment>
<dbReference type="EMBL" id="JBHSAW010000010">
    <property type="protein sequence ID" value="MFC4097185.1"/>
    <property type="molecule type" value="Genomic_DNA"/>
</dbReference>
<feature type="transmembrane region" description="Helical" evidence="7">
    <location>
        <begin position="56"/>
        <end position="73"/>
    </location>
</feature>
<feature type="transmembrane region" description="Helical" evidence="7">
    <location>
        <begin position="384"/>
        <end position="402"/>
    </location>
</feature>
<protein>
    <submittedName>
        <fullName evidence="9">MFS transporter</fullName>
    </submittedName>
</protein>
<dbReference type="PANTHER" id="PTHR23514">
    <property type="entry name" value="BYPASS OF STOP CODON PROTEIN 6"/>
    <property type="match status" value="1"/>
</dbReference>
<evidence type="ECO:0000256" key="6">
    <source>
        <dbReference type="ARBA" id="ARBA00023136"/>
    </source>
</evidence>
<feature type="transmembrane region" description="Helical" evidence="7">
    <location>
        <begin position="246"/>
        <end position="263"/>
    </location>
</feature>